<evidence type="ECO:0000313" key="2">
    <source>
        <dbReference type="Proteomes" id="UP000656813"/>
    </source>
</evidence>
<comment type="caution">
    <text evidence="1">The sequence shown here is derived from an EMBL/GenBank/DDBJ whole genome shotgun (WGS) entry which is preliminary data.</text>
</comment>
<dbReference type="AlphaFoldDB" id="A0A8J3ENL8"/>
<dbReference type="NCBIfam" id="NF005972">
    <property type="entry name" value="PRK08058.1"/>
    <property type="match status" value="1"/>
</dbReference>
<dbReference type="InterPro" id="IPR027417">
    <property type="entry name" value="P-loop_NTPase"/>
</dbReference>
<dbReference type="EMBL" id="BMFV01000050">
    <property type="protein sequence ID" value="GGH88367.1"/>
    <property type="molecule type" value="Genomic_DNA"/>
</dbReference>
<reference evidence="1" key="2">
    <citation type="submission" date="2020-09" db="EMBL/GenBank/DDBJ databases">
        <authorList>
            <person name="Sun Q."/>
            <person name="Zhou Y."/>
        </authorList>
    </citation>
    <scope>NUCLEOTIDE SEQUENCE</scope>
    <source>
        <strain evidence="1">CGMCC 1.12777</strain>
    </source>
</reference>
<dbReference type="PANTHER" id="PTHR11669:SF8">
    <property type="entry name" value="DNA POLYMERASE III SUBUNIT DELTA"/>
    <property type="match status" value="1"/>
</dbReference>
<protein>
    <submittedName>
        <fullName evidence="1">DNA polymerase III subunit delta</fullName>
    </submittedName>
</protein>
<dbReference type="Proteomes" id="UP000656813">
    <property type="component" value="Unassembled WGS sequence"/>
</dbReference>
<dbReference type="SUPFAM" id="SSF52540">
    <property type="entry name" value="P-loop containing nucleoside triphosphate hydrolases"/>
    <property type="match status" value="1"/>
</dbReference>
<sequence length="333" mass="37864">MNWRDVQSKQHKVAKILTNALKNGRLVHAYLFIGDRGTGKKEVAYQFARSYFCPHSDGIEPCGQCSECKRILSGNHPDLMVLKPDGRTIKKEQVANLIKEFTYRGVESDKKFFIIEQADLLTPQAANSLLKFIEEPQSQTVAVLLAENRYQLLETIISRCQLIQFTPLSQSDVESHLTNQGISKNIARLASALTQDVQEAKALCEEEWFANAIASVIHFMEDIYIRSNHAIITLYEEFSLQFNDTVKLQTGLDLIIIWMRDLLNLHLDKLDEIVYIDQMEKLKQQLLNVSIDSVVLGLSLVLEAKRRLDFNSHPLGVMEQLALRLQEGAGSYV</sequence>
<dbReference type="GO" id="GO:0008408">
    <property type="term" value="F:3'-5' exonuclease activity"/>
    <property type="evidence" value="ECO:0007669"/>
    <property type="project" value="InterPro"/>
</dbReference>
<organism evidence="1 2">
    <name type="scientific">Pullulanibacillus pueri</name>
    <dbReference type="NCBI Taxonomy" id="1437324"/>
    <lineage>
        <taxon>Bacteria</taxon>
        <taxon>Bacillati</taxon>
        <taxon>Bacillota</taxon>
        <taxon>Bacilli</taxon>
        <taxon>Bacillales</taxon>
        <taxon>Sporolactobacillaceae</taxon>
        <taxon>Pullulanibacillus</taxon>
    </lineage>
</organism>
<accession>A0A8J3ENL8</accession>
<dbReference type="GO" id="GO:0006261">
    <property type="term" value="P:DNA-templated DNA replication"/>
    <property type="evidence" value="ECO:0007669"/>
    <property type="project" value="TreeGrafter"/>
</dbReference>
<proteinExistence type="predicted"/>
<reference evidence="1" key="1">
    <citation type="journal article" date="2014" name="Int. J. Syst. Evol. Microbiol.">
        <title>Complete genome sequence of Corynebacterium casei LMG S-19264T (=DSM 44701T), isolated from a smear-ripened cheese.</title>
        <authorList>
            <consortium name="US DOE Joint Genome Institute (JGI-PGF)"/>
            <person name="Walter F."/>
            <person name="Albersmeier A."/>
            <person name="Kalinowski J."/>
            <person name="Ruckert C."/>
        </authorList>
    </citation>
    <scope>NUCLEOTIDE SEQUENCE</scope>
    <source>
        <strain evidence="1">CGMCC 1.12777</strain>
    </source>
</reference>
<dbReference type="InterPro" id="IPR004622">
    <property type="entry name" value="DNA_pol_HolB"/>
</dbReference>
<dbReference type="Pfam" id="PF13177">
    <property type="entry name" value="DNA_pol3_delta2"/>
    <property type="match status" value="1"/>
</dbReference>
<name>A0A8J3ENL8_9BACL</name>
<dbReference type="PANTHER" id="PTHR11669">
    <property type="entry name" value="REPLICATION FACTOR C / DNA POLYMERASE III GAMMA-TAU SUBUNIT"/>
    <property type="match status" value="1"/>
</dbReference>
<evidence type="ECO:0000313" key="1">
    <source>
        <dbReference type="EMBL" id="GGH88367.1"/>
    </source>
</evidence>
<dbReference type="RefSeq" id="WP_188499205.1">
    <property type="nucleotide sequence ID" value="NZ_BMFV01000050.1"/>
</dbReference>
<gene>
    <name evidence="1" type="primary">holB</name>
    <name evidence="1" type="ORF">GCM10007096_40540</name>
</gene>
<dbReference type="InterPro" id="IPR050238">
    <property type="entry name" value="DNA_Rep/Repair_Clamp_Loader"/>
</dbReference>
<dbReference type="GO" id="GO:0003887">
    <property type="term" value="F:DNA-directed DNA polymerase activity"/>
    <property type="evidence" value="ECO:0007669"/>
    <property type="project" value="InterPro"/>
</dbReference>
<dbReference type="Gene3D" id="3.40.50.300">
    <property type="entry name" value="P-loop containing nucleotide triphosphate hydrolases"/>
    <property type="match status" value="1"/>
</dbReference>
<keyword evidence="2" id="KW-1185">Reference proteome</keyword>
<dbReference type="FunFam" id="3.40.50.300:FF:001255">
    <property type="entry name" value="DNA polymerase III subunit delta"/>
    <property type="match status" value="1"/>
</dbReference>
<dbReference type="NCBIfam" id="TIGR00678">
    <property type="entry name" value="holB"/>
    <property type="match status" value="1"/>
</dbReference>